<evidence type="ECO:0000313" key="1">
    <source>
        <dbReference type="EMBL" id="AYD80933.1"/>
    </source>
</evidence>
<proteinExistence type="predicted"/>
<accession>A0A386K739</accession>
<organism evidence="1 2">
    <name type="scientific">Bacillus phage Ray17</name>
    <dbReference type="NCBI Taxonomy" id="2315627"/>
    <lineage>
        <taxon>Viruses</taxon>
        <taxon>Duplodnaviria</taxon>
        <taxon>Heunggongvirae</taxon>
        <taxon>Uroviricota</taxon>
        <taxon>Caudoviricetes</taxon>
        <taxon>Trautnerviridae</taxon>
        <taxon>Polsinellivirinae</taxon>
        <taxon>Splendidredvirus</taxon>
        <taxon>Splendidredvirus ray17</taxon>
    </lineage>
</organism>
<keyword evidence="2" id="KW-1185">Reference proteome</keyword>
<sequence length="106" mass="12015">MNFKDVEKVRVTLTLDNDTLVSFDAFGIAKEALVSCDNVDEMKSQIFDALVEQLQESRFVQVDVYEATPGNSNNNIIGMCRLIRCDTVKEIKIRFIGYGEESKNDN</sequence>
<name>A0A386K739_9CAUD</name>
<protein>
    <submittedName>
        <fullName evidence="1">Uncharacterized protein</fullName>
    </submittedName>
</protein>
<dbReference type="EMBL" id="MH752385">
    <property type="protein sequence ID" value="AYD80933.1"/>
    <property type="molecule type" value="Genomic_DNA"/>
</dbReference>
<gene>
    <name evidence="1" type="ORF">Ray17_32</name>
</gene>
<reference evidence="2" key="1">
    <citation type="submission" date="2018-08" db="EMBL/GenBank/DDBJ databases">
        <authorList>
            <person name="Showalter R."/>
            <person name="Adat I."/>
            <person name="Raab R."/>
            <person name="Temple L."/>
        </authorList>
    </citation>
    <scope>NUCLEOTIDE SEQUENCE [LARGE SCALE GENOMIC DNA]</scope>
</reference>
<dbReference type="Proteomes" id="UP000281415">
    <property type="component" value="Segment"/>
</dbReference>
<evidence type="ECO:0000313" key="2">
    <source>
        <dbReference type="Proteomes" id="UP000281415"/>
    </source>
</evidence>